<dbReference type="GO" id="GO:0005737">
    <property type="term" value="C:cytoplasm"/>
    <property type="evidence" value="ECO:0007669"/>
    <property type="project" value="UniProtKB-SubCell"/>
</dbReference>
<dbReference type="SFLD" id="SFLDG01065">
    <property type="entry name" value="anaerobic_coproporphyrinogen-I"/>
    <property type="match status" value="1"/>
</dbReference>
<protein>
    <recommendedName>
        <fullName evidence="2 9">Heme chaperone HemW</fullName>
    </recommendedName>
</protein>
<evidence type="ECO:0000256" key="9">
    <source>
        <dbReference type="RuleBase" id="RU364116"/>
    </source>
</evidence>
<dbReference type="GO" id="GO:0006779">
    <property type="term" value="P:porphyrin-containing compound biosynthetic process"/>
    <property type="evidence" value="ECO:0007669"/>
    <property type="project" value="InterPro"/>
</dbReference>
<dbReference type="PANTHER" id="PTHR13932">
    <property type="entry name" value="COPROPORPHYRINIGEN III OXIDASE"/>
    <property type="match status" value="1"/>
</dbReference>
<evidence type="ECO:0000313" key="12">
    <source>
        <dbReference type="Proteomes" id="UP000012651"/>
    </source>
</evidence>
<dbReference type="PATRIC" id="fig|997872.3.peg.818"/>
<evidence type="ECO:0000256" key="1">
    <source>
        <dbReference type="ARBA" id="ARBA00006100"/>
    </source>
</evidence>
<comment type="function">
    <text evidence="9">Probably acts as a heme chaperone, transferring heme to an unknown acceptor. Binds one molecule of heme per monomer, possibly covalently. Binds 1 [4Fe-4S] cluster. The cluster is coordinated with 3 cysteines and an exchangeable S-adenosyl-L-methionine.</text>
</comment>
<keyword evidence="7 9" id="KW-0411">Iron-sulfur</keyword>
<sequence length="434" mass="47763">MLTSTDMSLPYGFAQDHSQELPYALYLHVPFCAQRCKYCDFATWAVDRGSASMKDYVDSLLAALHHCASVGLLSAIQTVYIGGGTPSILGEQLPSLVRAIRQLCTPVEVSCEANPESFSQDLACSLAACGVTRISLGVQSLVDQELRALGRIHSSYTALQALGYACKAGLDVSADLMCGIPLQSCESWEYSLEQLMDCGVDHLSIYPLMIEEGTPFWKQCQKGLLEWPDDDLQAHMMQCAQDMLQQQGFSRYEVASYARDGKQCRHNLAYWSGLPYLALGTSGSALLSSQAYEKFCALVGNFPQLDEDISRVRYRMVSGYTQLAAAKNLADLSYELELLTDCQAAAEDLMLAARTKYGIAPALYRRACTAIGQSELDAALKKAQELGLLNQRAPMHWMPTQQGWLLGNELYGLLWDLAQGHVASLRLDGTEGWH</sequence>
<keyword evidence="5 9" id="KW-0479">Metal-binding</keyword>
<dbReference type="RefSeq" id="WP_002563590.1">
    <property type="nucleotide sequence ID" value="NZ_KB822533.1"/>
</dbReference>
<dbReference type="EMBL" id="AGXC01000002">
    <property type="protein sequence ID" value="EMZ41841.1"/>
    <property type="molecule type" value="Genomic_DNA"/>
</dbReference>
<evidence type="ECO:0000256" key="4">
    <source>
        <dbReference type="ARBA" id="ARBA00022691"/>
    </source>
</evidence>
<gene>
    <name evidence="11" type="ORF">HMPREF1091_00815</name>
</gene>
<evidence type="ECO:0000256" key="7">
    <source>
        <dbReference type="ARBA" id="ARBA00023014"/>
    </source>
</evidence>
<reference evidence="11 12" key="1">
    <citation type="submission" date="2013-03" db="EMBL/GenBank/DDBJ databases">
        <title>The Genome Sequence of Atopobium minutum 10063974.</title>
        <authorList>
            <consortium name="The Broad Institute Genome Sequencing Platform"/>
            <person name="Earl A."/>
            <person name="Ward D."/>
            <person name="Feldgarden M."/>
            <person name="Gevers D."/>
            <person name="Lambert T."/>
            <person name="Marvaud J.-C."/>
            <person name="Courvalin P."/>
            <person name="Walker B."/>
            <person name="Young S.K."/>
            <person name="Zeng Q."/>
            <person name="Gargeya S."/>
            <person name="Fitzgerald M."/>
            <person name="Haas B."/>
            <person name="Abouelleil A."/>
            <person name="Alvarado L."/>
            <person name="Arachchi H.M."/>
            <person name="Berlin A.M."/>
            <person name="Chapman S.B."/>
            <person name="Dewar J."/>
            <person name="Goldberg J."/>
            <person name="Griggs A."/>
            <person name="Gujja S."/>
            <person name="Hansen M."/>
            <person name="Howarth C."/>
            <person name="Imamovic A."/>
            <person name="Larimer J."/>
            <person name="McCowan C."/>
            <person name="Murphy C."/>
            <person name="Neiman D."/>
            <person name="Pearson M."/>
            <person name="Priest M."/>
            <person name="Roberts A."/>
            <person name="Saif S."/>
            <person name="Shea T."/>
            <person name="Sisk P."/>
            <person name="Sykes S."/>
            <person name="Wortman J."/>
            <person name="Nusbaum C."/>
            <person name="Birren B."/>
        </authorList>
    </citation>
    <scope>NUCLEOTIDE SEQUENCE [LARGE SCALE GENOMIC DNA]</scope>
    <source>
        <strain evidence="11 12">10063974</strain>
    </source>
</reference>
<keyword evidence="3 9" id="KW-0349">Heme</keyword>
<evidence type="ECO:0000259" key="10">
    <source>
        <dbReference type="PROSITE" id="PS51918"/>
    </source>
</evidence>
<dbReference type="InterPro" id="IPR006638">
    <property type="entry name" value="Elp3/MiaA/NifB-like_rSAM"/>
</dbReference>
<evidence type="ECO:0000256" key="2">
    <source>
        <dbReference type="ARBA" id="ARBA00017228"/>
    </source>
</evidence>
<dbReference type="Pfam" id="PF04055">
    <property type="entry name" value="Radical_SAM"/>
    <property type="match status" value="1"/>
</dbReference>
<organism evidence="11 12">
    <name type="scientific">Atopobium minutum 10063974</name>
    <dbReference type="NCBI Taxonomy" id="997872"/>
    <lineage>
        <taxon>Bacteria</taxon>
        <taxon>Bacillati</taxon>
        <taxon>Actinomycetota</taxon>
        <taxon>Coriobacteriia</taxon>
        <taxon>Coriobacteriales</taxon>
        <taxon>Atopobiaceae</taxon>
        <taxon>Atopobium</taxon>
    </lineage>
</organism>
<dbReference type="AlphaFoldDB" id="N2BNP9"/>
<dbReference type="InterPro" id="IPR058240">
    <property type="entry name" value="rSAM_sf"/>
</dbReference>
<dbReference type="Gene3D" id="3.20.20.70">
    <property type="entry name" value="Aldolase class I"/>
    <property type="match status" value="1"/>
</dbReference>
<dbReference type="InterPro" id="IPR004559">
    <property type="entry name" value="HemW-like"/>
</dbReference>
<dbReference type="InterPro" id="IPR007197">
    <property type="entry name" value="rSAM"/>
</dbReference>
<dbReference type="SUPFAM" id="SSF102114">
    <property type="entry name" value="Radical SAM enzymes"/>
    <property type="match status" value="1"/>
</dbReference>
<dbReference type="SFLD" id="SFLDS00029">
    <property type="entry name" value="Radical_SAM"/>
    <property type="match status" value="1"/>
</dbReference>
<dbReference type="GO" id="GO:0046872">
    <property type="term" value="F:metal ion binding"/>
    <property type="evidence" value="ECO:0007669"/>
    <property type="project" value="UniProtKB-UniRule"/>
</dbReference>
<keyword evidence="4 9" id="KW-0949">S-adenosyl-L-methionine</keyword>
<keyword evidence="12" id="KW-1185">Reference proteome</keyword>
<dbReference type="Proteomes" id="UP000012651">
    <property type="component" value="Unassembled WGS sequence"/>
</dbReference>
<dbReference type="SFLD" id="SFLDF00562">
    <property type="entry name" value="HemN-like__clustered_with_heat"/>
    <property type="match status" value="1"/>
</dbReference>
<dbReference type="InterPro" id="IPR034505">
    <property type="entry name" value="Coproporphyrinogen-III_oxidase"/>
</dbReference>
<dbReference type="PROSITE" id="PS51918">
    <property type="entry name" value="RADICAL_SAM"/>
    <property type="match status" value="1"/>
</dbReference>
<keyword evidence="9" id="KW-0963">Cytoplasm</keyword>
<evidence type="ECO:0000256" key="6">
    <source>
        <dbReference type="ARBA" id="ARBA00023004"/>
    </source>
</evidence>
<evidence type="ECO:0000256" key="3">
    <source>
        <dbReference type="ARBA" id="ARBA00022617"/>
    </source>
</evidence>
<comment type="caution">
    <text evidence="11">The sequence shown here is derived from an EMBL/GenBank/DDBJ whole genome shotgun (WGS) entry which is preliminary data.</text>
</comment>
<keyword evidence="6 9" id="KW-0408">Iron</keyword>
<name>N2BNP9_9ACTN</name>
<keyword evidence="8 9" id="KW-0143">Chaperone</keyword>
<dbReference type="PANTHER" id="PTHR13932:SF5">
    <property type="entry name" value="RADICAL S-ADENOSYL METHIONINE DOMAIN-CONTAINING PROTEIN 1, MITOCHONDRIAL"/>
    <property type="match status" value="1"/>
</dbReference>
<dbReference type="CDD" id="cd01335">
    <property type="entry name" value="Radical_SAM"/>
    <property type="match status" value="1"/>
</dbReference>
<evidence type="ECO:0000256" key="8">
    <source>
        <dbReference type="ARBA" id="ARBA00023186"/>
    </source>
</evidence>
<dbReference type="NCBIfam" id="TIGR00539">
    <property type="entry name" value="hemN_rel"/>
    <property type="match status" value="1"/>
</dbReference>
<proteinExistence type="inferred from homology"/>
<keyword evidence="9" id="KW-0004">4Fe-4S</keyword>
<dbReference type="GO" id="GO:0004109">
    <property type="term" value="F:coproporphyrinogen oxidase activity"/>
    <property type="evidence" value="ECO:0007669"/>
    <property type="project" value="InterPro"/>
</dbReference>
<dbReference type="SFLD" id="SFLDG01082">
    <property type="entry name" value="B12-binding_domain_containing"/>
    <property type="match status" value="1"/>
</dbReference>
<feature type="domain" description="Radical SAM core" evidence="10">
    <location>
        <begin position="17"/>
        <end position="250"/>
    </location>
</feature>
<dbReference type="SMART" id="SM00729">
    <property type="entry name" value="Elp3"/>
    <property type="match status" value="1"/>
</dbReference>
<dbReference type="GO" id="GO:0051539">
    <property type="term" value="F:4 iron, 4 sulfur cluster binding"/>
    <property type="evidence" value="ECO:0007669"/>
    <property type="project" value="UniProtKB-UniRule"/>
</dbReference>
<comment type="subcellular location">
    <subcellularLocation>
        <location evidence="9">Cytoplasm</location>
    </subcellularLocation>
</comment>
<evidence type="ECO:0000256" key="5">
    <source>
        <dbReference type="ARBA" id="ARBA00022723"/>
    </source>
</evidence>
<dbReference type="InterPro" id="IPR013785">
    <property type="entry name" value="Aldolase_TIM"/>
</dbReference>
<evidence type="ECO:0000313" key="11">
    <source>
        <dbReference type="EMBL" id="EMZ41841.1"/>
    </source>
</evidence>
<dbReference type="HOGENOM" id="CLU_027579_2_0_11"/>
<accession>N2BNP9</accession>
<comment type="similarity">
    <text evidence="1">Belongs to the anaerobic coproporphyrinogen-III oxidase family. HemW subfamily.</text>
</comment>